<keyword evidence="1" id="KW-1133">Transmembrane helix</keyword>
<evidence type="ECO:0000313" key="3">
    <source>
        <dbReference type="Proteomes" id="UP000198725"/>
    </source>
</evidence>
<proteinExistence type="predicted"/>
<dbReference type="RefSeq" id="WP_092702084.1">
    <property type="nucleotide sequence ID" value="NZ_FOSR01000003.1"/>
</dbReference>
<sequence>MRFILPPMRRPRHPLARALSLLIGLAVVGVLLVFGLMVAGILLVGGGLLLAWRQWKQGRAGAKPAMQGRQPHQPDVLEGEFVVIQHGRPVSR</sequence>
<protein>
    <submittedName>
        <fullName evidence="2">Uncharacterized protein</fullName>
    </submittedName>
</protein>
<feature type="transmembrane region" description="Helical" evidence="1">
    <location>
        <begin position="21"/>
        <end position="52"/>
    </location>
</feature>
<evidence type="ECO:0000313" key="2">
    <source>
        <dbReference type="EMBL" id="SFK49392.1"/>
    </source>
</evidence>
<dbReference type="Proteomes" id="UP000198725">
    <property type="component" value="Unassembled WGS sequence"/>
</dbReference>
<keyword evidence="1" id="KW-0812">Transmembrane</keyword>
<gene>
    <name evidence="2" type="ORF">SAMN05192579_103188</name>
</gene>
<reference evidence="3" key="1">
    <citation type="submission" date="2016-10" db="EMBL/GenBank/DDBJ databases">
        <authorList>
            <person name="Varghese N."/>
            <person name="Submissions S."/>
        </authorList>
    </citation>
    <scope>NUCLEOTIDE SEQUENCE [LARGE SCALE GENOMIC DNA]</scope>
    <source>
        <strain evidence="3">MO64</strain>
    </source>
</reference>
<dbReference type="AlphaFoldDB" id="A0A1I3ZZ57"/>
<keyword evidence="3" id="KW-1185">Reference proteome</keyword>
<dbReference type="EMBL" id="FOSR01000003">
    <property type="protein sequence ID" value="SFK49392.1"/>
    <property type="molecule type" value="Genomic_DNA"/>
</dbReference>
<keyword evidence="1" id="KW-0472">Membrane</keyword>
<accession>A0A1I3ZZ57</accession>
<name>A0A1I3ZZ57_9GAMM</name>
<evidence type="ECO:0000256" key="1">
    <source>
        <dbReference type="SAM" id="Phobius"/>
    </source>
</evidence>
<organism evidence="2 3">
    <name type="scientific">Rhodanobacter glycinis</name>
    <dbReference type="NCBI Taxonomy" id="582702"/>
    <lineage>
        <taxon>Bacteria</taxon>
        <taxon>Pseudomonadati</taxon>
        <taxon>Pseudomonadota</taxon>
        <taxon>Gammaproteobacteria</taxon>
        <taxon>Lysobacterales</taxon>
        <taxon>Rhodanobacteraceae</taxon>
        <taxon>Rhodanobacter</taxon>
    </lineage>
</organism>